<feature type="domain" description="6-phosphogluconate dehydrogenase NADP-binding" evidence="5">
    <location>
        <begin position="12"/>
        <end position="158"/>
    </location>
</feature>
<dbReference type="InterPro" id="IPR006115">
    <property type="entry name" value="6PGDH_NADP-bd"/>
</dbReference>
<dbReference type="GO" id="GO:0016491">
    <property type="term" value="F:oxidoreductase activity"/>
    <property type="evidence" value="ECO:0007669"/>
    <property type="project" value="UniProtKB-KW"/>
</dbReference>
<dbReference type="PIRSF" id="PIRSF000103">
    <property type="entry name" value="HIBADH"/>
    <property type="match status" value="1"/>
</dbReference>
<dbReference type="InterPro" id="IPR013328">
    <property type="entry name" value="6PGD_dom2"/>
</dbReference>
<keyword evidence="2 7" id="KW-0560">Oxidoreductase</keyword>
<dbReference type="Pfam" id="PF03446">
    <property type="entry name" value="NAD_binding_2"/>
    <property type="match status" value="1"/>
</dbReference>
<evidence type="ECO:0000256" key="2">
    <source>
        <dbReference type="ARBA" id="ARBA00023002"/>
    </source>
</evidence>
<dbReference type="InterPro" id="IPR036291">
    <property type="entry name" value="NAD(P)-bd_dom_sf"/>
</dbReference>
<reference evidence="7" key="1">
    <citation type="submission" date="2024-06" db="EMBL/GenBank/DDBJ databases">
        <title>Draft genome sequence of Microbacterium sp. strain A8/3-1, isolated from Oxytropis tragacanthoides Fisch. ex DC. Root nodules in the Altai region of Russia.</title>
        <authorList>
            <person name="Sazanova A."/>
            <person name="Guro P."/>
            <person name="Kuznetsova I."/>
            <person name="Belimov A."/>
            <person name="Safronova V."/>
        </authorList>
    </citation>
    <scope>NUCLEOTIDE SEQUENCE</scope>
    <source>
        <strain evidence="7">A8/3-1</strain>
    </source>
</reference>
<dbReference type="Gene3D" id="1.10.1040.10">
    <property type="entry name" value="N-(1-d-carboxylethyl)-l-norvaline Dehydrogenase, domain 2"/>
    <property type="match status" value="1"/>
</dbReference>
<dbReference type="SUPFAM" id="SSF51735">
    <property type="entry name" value="NAD(P)-binding Rossmann-fold domains"/>
    <property type="match status" value="1"/>
</dbReference>
<protein>
    <submittedName>
        <fullName evidence="7">NAD(P)-dependent oxidoreductase</fullName>
        <ecNumber evidence="7">1.1.-.-</ecNumber>
    </submittedName>
</protein>
<comment type="similarity">
    <text evidence="1">Belongs to the HIBADH-related family.</text>
</comment>
<dbReference type="GO" id="GO:0051287">
    <property type="term" value="F:NAD binding"/>
    <property type="evidence" value="ECO:0007669"/>
    <property type="project" value="InterPro"/>
</dbReference>
<evidence type="ECO:0000259" key="5">
    <source>
        <dbReference type="Pfam" id="PF03446"/>
    </source>
</evidence>
<dbReference type="Gene3D" id="3.40.50.720">
    <property type="entry name" value="NAD(P)-binding Rossmann-like Domain"/>
    <property type="match status" value="1"/>
</dbReference>
<dbReference type="AlphaFoldDB" id="A0AAU7W3Y6"/>
<dbReference type="GO" id="GO:0050661">
    <property type="term" value="F:NADP binding"/>
    <property type="evidence" value="ECO:0007669"/>
    <property type="project" value="InterPro"/>
</dbReference>
<dbReference type="EC" id="1.1.-.-" evidence="7"/>
<dbReference type="RefSeq" id="WP_350353250.1">
    <property type="nucleotide sequence ID" value="NZ_CP158357.1"/>
</dbReference>
<dbReference type="InterPro" id="IPR029154">
    <property type="entry name" value="HIBADH-like_NADP-bd"/>
</dbReference>
<name>A0AAU7W3Y6_9MICO</name>
<dbReference type="Pfam" id="PF14833">
    <property type="entry name" value="NAD_binding_11"/>
    <property type="match status" value="1"/>
</dbReference>
<dbReference type="InterPro" id="IPR008927">
    <property type="entry name" value="6-PGluconate_DH-like_C_sf"/>
</dbReference>
<evidence type="ECO:0000256" key="3">
    <source>
        <dbReference type="ARBA" id="ARBA00023027"/>
    </source>
</evidence>
<evidence type="ECO:0000313" key="7">
    <source>
        <dbReference type="EMBL" id="XBX80448.1"/>
    </source>
</evidence>
<sequence length="310" mass="32992">MEIRGVDDRPMIGVVGLGRMGAPITGTLRRDFPVGVFDTDIDRKRAVPATRWFPTLPALAEAVDVLITVLPGPREVSACMADALPALRPGSLWIDLTSGDPVVTRDLAEQSRRLDIDVVSAPMGGSVEEAKAGNLIFFVGGQDSAAAKAIPILRLLSRRDGIRRTGARAEDGQIVKLLANALWFANAVAASEAMLIGQSLGIPSSDLHALLRNSAGGSRFLDDDLDKLLEGDYFATFGIDRVVEELDTIAAMSASAGVSTPMLDASAALHHQALDRFGPILGELLAVRLLETSAGQQLRRDPAQRGDPRE</sequence>
<dbReference type="InterPro" id="IPR015815">
    <property type="entry name" value="HIBADH-related"/>
</dbReference>
<evidence type="ECO:0000256" key="4">
    <source>
        <dbReference type="PIRSR" id="PIRSR000103-1"/>
    </source>
</evidence>
<feature type="active site" evidence="4">
    <location>
        <position position="176"/>
    </location>
</feature>
<feature type="domain" description="3-hydroxyisobutyrate dehydrogenase-like NAD-binding" evidence="6">
    <location>
        <begin position="172"/>
        <end position="279"/>
    </location>
</feature>
<evidence type="ECO:0000259" key="6">
    <source>
        <dbReference type="Pfam" id="PF14833"/>
    </source>
</evidence>
<dbReference type="PANTHER" id="PTHR43060:SF15">
    <property type="entry name" value="3-HYDROXYISOBUTYRATE DEHYDROGENASE-LIKE 1, MITOCHONDRIAL-RELATED"/>
    <property type="match status" value="1"/>
</dbReference>
<dbReference type="SUPFAM" id="SSF48179">
    <property type="entry name" value="6-phosphogluconate dehydrogenase C-terminal domain-like"/>
    <property type="match status" value="1"/>
</dbReference>
<evidence type="ECO:0000256" key="1">
    <source>
        <dbReference type="ARBA" id="ARBA00009080"/>
    </source>
</evidence>
<dbReference type="PANTHER" id="PTHR43060">
    <property type="entry name" value="3-HYDROXYISOBUTYRATE DEHYDROGENASE-LIKE 1, MITOCHONDRIAL-RELATED"/>
    <property type="match status" value="1"/>
</dbReference>
<dbReference type="EMBL" id="CP158357">
    <property type="protein sequence ID" value="XBX80448.1"/>
    <property type="molecule type" value="Genomic_DNA"/>
</dbReference>
<gene>
    <name evidence="7" type="ORF">ABS642_10255</name>
</gene>
<keyword evidence="3" id="KW-0520">NAD</keyword>
<organism evidence="7">
    <name type="scientific">Microbacterium sp. A8/3-1</name>
    <dbReference type="NCBI Taxonomy" id="3160749"/>
    <lineage>
        <taxon>Bacteria</taxon>
        <taxon>Bacillati</taxon>
        <taxon>Actinomycetota</taxon>
        <taxon>Actinomycetes</taxon>
        <taxon>Micrococcales</taxon>
        <taxon>Microbacteriaceae</taxon>
        <taxon>Microbacterium</taxon>
    </lineage>
</organism>
<proteinExistence type="inferred from homology"/>
<accession>A0AAU7W3Y6</accession>